<evidence type="ECO:0008006" key="8">
    <source>
        <dbReference type="Google" id="ProtNLM"/>
    </source>
</evidence>
<evidence type="ECO:0000256" key="3">
    <source>
        <dbReference type="ARBA" id="ARBA00022801"/>
    </source>
</evidence>
<comment type="similarity">
    <text evidence="1">Belongs to the peptidase C15 family.</text>
</comment>
<keyword evidence="2" id="KW-0645">Protease</keyword>
<dbReference type="OMA" id="TWRSFAP"/>
<dbReference type="Gene3D" id="3.40.630.20">
    <property type="entry name" value="Peptidase C15, pyroglutamyl peptidase I-like"/>
    <property type="match status" value="1"/>
</dbReference>
<dbReference type="InterPro" id="IPR016125">
    <property type="entry name" value="Peptidase_C15-like"/>
</dbReference>
<reference evidence="7" key="2">
    <citation type="submission" date="2013-04" db="EMBL/GenBank/DDBJ databases">
        <title>Genomic mechanisms accounting for the adaptation to parasitism in nematode-trapping fungi.</title>
        <authorList>
            <person name="Ahren D.G."/>
        </authorList>
    </citation>
    <scope>NUCLEOTIDE SEQUENCE [LARGE SCALE GENOMIC DNA]</scope>
    <source>
        <strain evidence="7">CBS 200.50</strain>
    </source>
</reference>
<dbReference type="PANTHER" id="PTHR23402">
    <property type="entry name" value="PROTEASE FAMILY C15 PYROGLUTAMYL-PEPTIDASE I-RELATED"/>
    <property type="match status" value="1"/>
</dbReference>
<dbReference type="Proteomes" id="UP000015100">
    <property type="component" value="Unassembled WGS sequence"/>
</dbReference>
<dbReference type="SUPFAM" id="SSF53182">
    <property type="entry name" value="Pyrrolidone carboxyl peptidase (pyroglutamate aminopeptidase)"/>
    <property type="match status" value="1"/>
</dbReference>
<evidence type="ECO:0000313" key="7">
    <source>
        <dbReference type="Proteomes" id="UP000015100"/>
    </source>
</evidence>
<comment type="caution">
    <text evidence="6">The sequence shown here is derived from an EMBL/GenBank/DDBJ whole genome shotgun (WGS) entry which is preliminary data.</text>
</comment>
<dbReference type="EMBL" id="AQGS01000117">
    <property type="protein sequence ID" value="EPS42352.1"/>
    <property type="molecule type" value="Genomic_DNA"/>
</dbReference>
<organism evidence="6 7">
    <name type="scientific">Dactylellina haptotyla (strain CBS 200.50)</name>
    <name type="common">Nematode-trapping fungus</name>
    <name type="synonym">Monacrosporium haptotylum</name>
    <dbReference type="NCBI Taxonomy" id="1284197"/>
    <lineage>
        <taxon>Eukaryota</taxon>
        <taxon>Fungi</taxon>
        <taxon>Dikarya</taxon>
        <taxon>Ascomycota</taxon>
        <taxon>Pezizomycotina</taxon>
        <taxon>Orbiliomycetes</taxon>
        <taxon>Orbiliales</taxon>
        <taxon>Orbiliaceae</taxon>
        <taxon>Dactylellina</taxon>
    </lineage>
</organism>
<dbReference type="GO" id="GO:0008234">
    <property type="term" value="F:cysteine-type peptidase activity"/>
    <property type="evidence" value="ECO:0007669"/>
    <property type="project" value="UniProtKB-KW"/>
</dbReference>
<evidence type="ECO:0000256" key="4">
    <source>
        <dbReference type="ARBA" id="ARBA00022807"/>
    </source>
</evidence>
<dbReference type="STRING" id="1284197.S8C3W5"/>
<dbReference type="HOGENOM" id="CLU_043960_0_0_1"/>
<keyword evidence="3" id="KW-0378">Hydrolase</keyword>
<dbReference type="AlphaFoldDB" id="S8C3W5"/>
<name>S8C3W5_DACHA</name>
<reference evidence="6 7" key="1">
    <citation type="journal article" date="2013" name="PLoS Genet.">
        <title>Genomic mechanisms accounting for the adaptation to parasitism in nematode-trapping fungi.</title>
        <authorList>
            <person name="Meerupati T."/>
            <person name="Andersson K.M."/>
            <person name="Friman E."/>
            <person name="Kumar D."/>
            <person name="Tunlid A."/>
            <person name="Ahren D."/>
        </authorList>
    </citation>
    <scope>NUCLEOTIDE SEQUENCE [LARGE SCALE GENOMIC DNA]</scope>
    <source>
        <strain evidence="6 7">CBS 200.50</strain>
    </source>
</reference>
<dbReference type="PANTHER" id="PTHR23402:SF1">
    <property type="entry name" value="PYROGLUTAMYL-PEPTIDASE I"/>
    <property type="match status" value="1"/>
</dbReference>
<feature type="region of interest" description="Disordered" evidence="5">
    <location>
        <begin position="1"/>
        <end position="27"/>
    </location>
</feature>
<accession>S8C3W5</accession>
<evidence type="ECO:0000256" key="5">
    <source>
        <dbReference type="SAM" id="MobiDB-lite"/>
    </source>
</evidence>
<proteinExistence type="inferred from homology"/>
<protein>
    <recommendedName>
        <fullName evidence="8">Pyroglutamyl-peptidase I</fullName>
    </recommendedName>
</protein>
<sequence length="287" mass="31790">MPPPNIVTGQAGQEEPKAPESPTKHHHHAHRLFKVYVTGFGAFEKIDVNASHLVASSLPSVLEEKYISHADAAVKAQKLQVSIIPHIEAVPVSYEKVENLIPTLYEDLPGVDLFVHMGVSPWEHYQIETIGRRGSYGPPDGYPNGRKDVDGKWPAGNAADRAAHGKVPADVQEIHTSLDIKAICEHLEKVKQDSPDDFGVPRVSTDAGLYLCEFIFYNSIAESVFDANYEQEYPESKPITNPTSDPPTTSRAIFIHIPYHTEEEWLAKSRETVKRIIGAIAVQRVSS</sequence>
<dbReference type="GO" id="GO:0006508">
    <property type="term" value="P:proteolysis"/>
    <property type="evidence" value="ECO:0007669"/>
    <property type="project" value="UniProtKB-KW"/>
</dbReference>
<keyword evidence="7" id="KW-1185">Reference proteome</keyword>
<evidence type="ECO:0000256" key="1">
    <source>
        <dbReference type="ARBA" id="ARBA00006641"/>
    </source>
</evidence>
<dbReference type="eggNOG" id="KOG4755">
    <property type="taxonomic scope" value="Eukaryota"/>
</dbReference>
<gene>
    <name evidence="6" type="ORF">H072_3673</name>
</gene>
<evidence type="ECO:0000313" key="6">
    <source>
        <dbReference type="EMBL" id="EPS42352.1"/>
    </source>
</evidence>
<evidence type="ECO:0000256" key="2">
    <source>
        <dbReference type="ARBA" id="ARBA00022670"/>
    </source>
</evidence>
<keyword evidence="4" id="KW-0788">Thiol protease</keyword>
<dbReference type="OrthoDB" id="407146at2759"/>
<dbReference type="InterPro" id="IPR036440">
    <property type="entry name" value="Peptidase_C15-like_sf"/>
</dbReference>